<gene>
    <name evidence="3" type="ORF">PS712_05447</name>
</gene>
<reference evidence="3 4" key="1">
    <citation type="submission" date="2019-09" db="EMBL/GenBank/DDBJ databases">
        <authorList>
            <person name="Chandra G."/>
            <person name="Truman W A."/>
        </authorList>
    </citation>
    <scope>NUCLEOTIDE SEQUENCE [LARGE SCALE GENOMIC DNA]</scope>
    <source>
        <strain evidence="3">PS712</strain>
    </source>
</reference>
<feature type="chain" id="PRO_5022857543" description="Cell envelope protein SmpA" evidence="2">
    <location>
        <begin position="21"/>
        <end position="173"/>
    </location>
</feature>
<feature type="region of interest" description="Disordered" evidence="1">
    <location>
        <begin position="59"/>
        <end position="94"/>
    </location>
</feature>
<evidence type="ECO:0000256" key="1">
    <source>
        <dbReference type="SAM" id="MobiDB-lite"/>
    </source>
</evidence>
<feature type="compositionally biased region" description="Polar residues" evidence="1">
    <location>
        <begin position="132"/>
        <end position="141"/>
    </location>
</feature>
<keyword evidence="2" id="KW-0732">Signal</keyword>
<proteinExistence type="predicted"/>
<evidence type="ECO:0008006" key="5">
    <source>
        <dbReference type="Google" id="ProtNLM"/>
    </source>
</evidence>
<accession>A0A5E7FBB5</accession>
<name>A0A5E7FBB5_PSEFL</name>
<feature type="signal peptide" evidence="2">
    <location>
        <begin position="1"/>
        <end position="20"/>
    </location>
</feature>
<dbReference type="AlphaFoldDB" id="A0A5E7FBB5"/>
<organism evidence="3 4">
    <name type="scientific">Pseudomonas fluorescens</name>
    <dbReference type="NCBI Taxonomy" id="294"/>
    <lineage>
        <taxon>Bacteria</taxon>
        <taxon>Pseudomonadati</taxon>
        <taxon>Pseudomonadota</taxon>
        <taxon>Gammaproteobacteria</taxon>
        <taxon>Pseudomonadales</taxon>
        <taxon>Pseudomonadaceae</taxon>
        <taxon>Pseudomonas</taxon>
    </lineage>
</organism>
<feature type="region of interest" description="Disordered" evidence="1">
    <location>
        <begin position="117"/>
        <end position="173"/>
    </location>
</feature>
<dbReference type="OrthoDB" id="7031901at2"/>
<evidence type="ECO:0000313" key="3">
    <source>
        <dbReference type="EMBL" id="VVO36489.1"/>
    </source>
</evidence>
<feature type="compositionally biased region" description="Basic and acidic residues" evidence="1">
    <location>
        <begin position="142"/>
        <end position="159"/>
    </location>
</feature>
<evidence type="ECO:0000313" key="4">
    <source>
        <dbReference type="Proteomes" id="UP000326018"/>
    </source>
</evidence>
<evidence type="ECO:0000256" key="2">
    <source>
        <dbReference type="SAM" id="SignalP"/>
    </source>
</evidence>
<sequence length="173" mass="18657" precursor="true">MSAYVRYLLLIALLCKTATAAATTIHRCEATNGRITFTTLSCTADESLSIHEVRTYSPGTEPLALMPGPESRASSGSKSKGSNPTIVGKSEDGCGNLISARERREAIINQRVVAGMSQQDVESALGKPDTISIRNSSTSYRYESKRGRRAQIEFDERGCTKGKAKSQTAKSPH</sequence>
<dbReference type="EMBL" id="CABVIB010000044">
    <property type="protein sequence ID" value="VVO36489.1"/>
    <property type="molecule type" value="Genomic_DNA"/>
</dbReference>
<dbReference type="RefSeq" id="WP_150705110.1">
    <property type="nucleotide sequence ID" value="NZ_CABVIB010000044.1"/>
</dbReference>
<dbReference type="Proteomes" id="UP000326018">
    <property type="component" value="Unassembled WGS sequence"/>
</dbReference>
<protein>
    <recommendedName>
        <fullName evidence="5">Cell envelope protein SmpA</fullName>
    </recommendedName>
</protein>